<gene>
    <name evidence="7" type="ORF">GCM10023081_46220</name>
</gene>
<comment type="subcellular location">
    <subcellularLocation>
        <location evidence="1">Cell membrane</location>
        <topology evidence="1">Multi-pass membrane protein</topology>
    </subcellularLocation>
</comment>
<evidence type="ECO:0000256" key="3">
    <source>
        <dbReference type="ARBA" id="ARBA00022692"/>
    </source>
</evidence>
<reference evidence="8" key="1">
    <citation type="journal article" date="2019" name="Int. J. Syst. Evol. Microbiol.">
        <title>The Global Catalogue of Microorganisms (GCM) 10K type strain sequencing project: providing services to taxonomists for standard genome sequencing and annotation.</title>
        <authorList>
            <consortium name="The Broad Institute Genomics Platform"/>
            <consortium name="The Broad Institute Genome Sequencing Center for Infectious Disease"/>
            <person name="Wu L."/>
            <person name="Ma J."/>
        </authorList>
    </citation>
    <scope>NUCLEOTIDE SEQUENCE [LARGE SCALE GENOMIC DNA]</scope>
    <source>
        <strain evidence="8">JCM 30742</strain>
    </source>
</reference>
<organism evidence="7 8">
    <name type="scientific">Arthrobacter ginkgonis</name>
    <dbReference type="NCBI Taxonomy" id="1630594"/>
    <lineage>
        <taxon>Bacteria</taxon>
        <taxon>Bacillati</taxon>
        <taxon>Actinomycetota</taxon>
        <taxon>Actinomycetes</taxon>
        <taxon>Micrococcales</taxon>
        <taxon>Micrococcaceae</taxon>
        <taxon>Arthrobacter</taxon>
    </lineage>
</organism>
<keyword evidence="4 6" id="KW-1133">Transmembrane helix</keyword>
<name>A0ABP7DKT4_9MICC</name>
<proteinExistence type="predicted"/>
<evidence type="ECO:0000313" key="8">
    <source>
        <dbReference type="Proteomes" id="UP001500752"/>
    </source>
</evidence>
<sequence length="335" mass="34168">MITETKQIWNRGAGGVRAPRAAMGDYSLILWATVALLAVTMSSGVLTAASLLSLLPFASILAVAAVGQTLVVQQRGLDFSVAGVFSLSTIIVTVMPSRPGVGILGSIVLALAGAAFIGWATGIAVTRFGITPLIATLGSNALLLGVCHTISGGSPTRAPNMLTAFASARPLGVPTTLIFAMLVIGIAAWLFRRSTFGKRTTLVGANPLTSHATGFPVRRYQVGAYILAAVCYCVAGILFAGYVGTPPTDSGDAYLLATVTAVVLGGTPLTGGRASIVATAIGALFITSLGQTVLALGAPPSVQLLVQGAAIAVAMTLRLIPFDRLRIRKSEPVPG</sequence>
<accession>A0ABP7DKT4</accession>
<dbReference type="EMBL" id="BAABEO010000036">
    <property type="protein sequence ID" value="GAA3704692.1"/>
    <property type="molecule type" value="Genomic_DNA"/>
</dbReference>
<feature type="transmembrane region" description="Helical" evidence="6">
    <location>
        <begin position="103"/>
        <end position="126"/>
    </location>
</feature>
<protein>
    <submittedName>
        <fullName evidence="7">ABC transporter permease</fullName>
    </submittedName>
</protein>
<evidence type="ECO:0000256" key="4">
    <source>
        <dbReference type="ARBA" id="ARBA00022989"/>
    </source>
</evidence>
<comment type="caution">
    <text evidence="7">The sequence shown here is derived from an EMBL/GenBank/DDBJ whole genome shotgun (WGS) entry which is preliminary data.</text>
</comment>
<feature type="transmembrane region" description="Helical" evidence="6">
    <location>
        <begin position="171"/>
        <end position="191"/>
    </location>
</feature>
<feature type="transmembrane region" description="Helical" evidence="6">
    <location>
        <begin position="222"/>
        <end position="241"/>
    </location>
</feature>
<keyword evidence="5 6" id="KW-0472">Membrane</keyword>
<dbReference type="RefSeq" id="WP_345154736.1">
    <property type="nucleotide sequence ID" value="NZ_BAABEO010000036.1"/>
</dbReference>
<evidence type="ECO:0000313" key="7">
    <source>
        <dbReference type="EMBL" id="GAA3704692.1"/>
    </source>
</evidence>
<keyword evidence="8" id="KW-1185">Reference proteome</keyword>
<dbReference type="PANTHER" id="PTHR32196">
    <property type="entry name" value="ABC TRANSPORTER PERMEASE PROTEIN YPHD-RELATED-RELATED"/>
    <property type="match status" value="1"/>
</dbReference>
<feature type="transmembrane region" description="Helical" evidence="6">
    <location>
        <begin position="45"/>
        <end position="67"/>
    </location>
</feature>
<evidence type="ECO:0000256" key="1">
    <source>
        <dbReference type="ARBA" id="ARBA00004651"/>
    </source>
</evidence>
<evidence type="ECO:0000256" key="2">
    <source>
        <dbReference type="ARBA" id="ARBA00022475"/>
    </source>
</evidence>
<dbReference type="InterPro" id="IPR001851">
    <property type="entry name" value="ABC_transp_permease"/>
</dbReference>
<feature type="transmembrane region" description="Helical" evidence="6">
    <location>
        <begin position="79"/>
        <end position="97"/>
    </location>
</feature>
<evidence type="ECO:0000256" key="5">
    <source>
        <dbReference type="ARBA" id="ARBA00023136"/>
    </source>
</evidence>
<dbReference type="CDD" id="cd06579">
    <property type="entry name" value="TM_PBP1_transp_AraH_like"/>
    <property type="match status" value="1"/>
</dbReference>
<evidence type="ECO:0000256" key="6">
    <source>
        <dbReference type="SAM" id="Phobius"/>
    </source>
</evidence>
<feature type="transmembrane region" description="Helical" evidence="6">
    <location>
        <begin position="133"/>
        <end position="151"/>
    </location>
</feature>
<feature type="transmembrane region" description="Helical" evidence="6">
    <location>
        <begin position="276"/>
        <end position="296"/>
    </location>
</feature>
<feature type="transmembrane region" description="Helical" evidence="6">
    <location>
        <begin position="302"/>
        <end position="320"/>
    </location>
</feature>
<feature type="transmembrane region" description="Helical" evidence="6">
    <location>
        <begin position="253"/>
        <end position="269"/>
    </location>
</feature>
<dbReference type="Proteomes" id="UP001500752">
    <property type="component" value="Unassembled WGS sequence"/>
</dbReference>
<keyword evidence="3 6" id="KW-0812">Transmembrane</keyword>
<dbReference type="Pfam" id="PF02653">
    <property type="entry name" value="BPD_transp_2"/>
    <property type="match status" value="1"/>
</dbReference>
<feature type="transmembrane region" description="Helical" evidence="6">
    <location>
        <begin position="21"/>
        <end position="39"/>
    </location>
</feature>
<keyword evidence="2" id="KW-1003">Cell membrane</keyword>